<dbReference type="GO" id="GO:0008641">
    <property type="term" value="F:ubiquitin-like modifier activating enzyme activity"/>
    <property type="evidence" value="ECO:0007669"/>
    <property type="project" value="InterPro"/>
</dbReference>
<accession>A0A7W8Z485</accession>
<gene>
    <name evidence="2" type="ORF">BJ981_002824</name>
</gene>
<dbReference type="EMBL" id="JACHBR010000001">
    <property type="protein sequence ID" value="MBB5627125.1"/>
    <property type="molecule type" value="Genomic_DNA"/>
</dbReference>
<keyword evidence="2" id="KW-0548">Nucleotidyltransferase</keyword>
<dbReference type="GO" id="GO:0005737">
    <property type="term" value="C:cytoplasm"/>
    <property type="evidence" value="ECO:0007669"/>
    <property type="project" value="TreeGrafter"/>
</dbReference>
<dbReference type="GO" id="GO:0004792">
    <property type="term" value="F:thiosulfate-cyanide sulfurtransferase activity"/>
    <property type="evidence" value="ECO:0007669"/>
    <property type="project" value="TreeGrafter"/>
</dbReference>
<dbReference type="SUPFAM" id="SSF69572">
    <property type="entry name" value="Activating enzymes of the ubiquitin-like proteins"/>
    <property type="match status" value="1"/>
</dbReference>
<sequence>MTDALAGAPTAPSDTLDTARIDHLLDGFDARDVEITLVGLGSGGASLLLPLVMSGIRRWHLYDPDVLEPVNLVKHPATRDWLGRPKVEAMKAWILDRNPEAEVDAHADDVRKSPRFEADARASSLVVCAVDDPVSRGWLNAWCVETGRPCLTGSVIRTGLGGQVYLFVPGQTGCFSCMQLVADRNHANLEDALDLTEEERRHRYGLGETGFTTSGLAIDITMVASFQAHMAWSVVAGGRSRYVPRLNFNWLTLGIRPEKGVFSFHYQTNRMLVQPQRDCVLGCGGGGA</sequence>
<dbReference type="Gene3D" id="3.40.50.720">
    <property type="entry name" value="NAD(P)-binding Rossmann-like Domain"/>
    <property type="match status" value="1"/>
</dbReference>
<evidence type="ECO:0000313" key="2">
    <source>
        <dbReference type="EMBL" id="MBB5627125.1"/>
    </source>
</evidence>
<organism evidence="2 3">
    <name type="scientific">Sphaerisporangium krabiense</name>
    <dbReference type="NCBI Taxonomy" id="763782"/>
    <lineage>
        <taxon>Bacteria</taxon>
        <taxon>Bacillati</taxon>
        <taxon>Actinomycetota</taxon>
        <taxon>Actinomycetes</taxon>
        <taxon>Streptosporangiales</taxon>
        <taxon>Streptosporangiaceae</taxon>
        <taxon>Sphaerisporangium</taxon>
    </lineage>
</organism>
<dbReference type="RefSeq" id="WP_184611555.1">
    <property type="nucleotide sequence ID" value="NZ_BOOS01000047.1"/>
</dbReference>
<dbReference type="Proteomes" id="UP000588112">
    <property type="component" value="Unassembled WGS sequence"/>
</dbReference>
<name>A0A7W8Z485_9ACTN</name>
<feature type="domain" description="THIF-type NAD/FAD binding fold" evidence="1">
    <location>
        <begin position="31"/>
        <end position="238"/>
    </location>
</feature>
<comment type="caution">
    <text evidence="2">The sequence shown here is derived from an EMBL/GenBank/DDBJ whole genome shotgun (WGS) entry which is preliminary data.</text>
</comment>
<protein>
    <submittedName>
        <fullName evidence="2">Molybdopterin/thiamine biosynthesis adenylyltransferase</fullName>
    </submittedName>
</protein>
<dbReference type="PANTHER" id="PTHR10953:SF102">
    <property type="entry name" value="ADENYLYLTRANSFERASE AND SULFURTRANSFERASE MOCS3"/>
    <property type="match status" value="1"/>
</dbReference>
<dbReference type="GO" id="GO:0016779">
    <property type="term" value="F:nucleotidyltransferase activity"/>
    <property type="evidence" value="ECO:0007669"/>
    <property type="project" value="UniProtKB-KW"/>
</dbReference>
<evidence type="ECO:0000259" key="1">
    <source>
        <dbReference type="Pfam" id="PF00899"/>
    </source>
</evidence>
<dbReference type="PANTHER" id="PTHR10953">
    <property type="entry name" value="UBIQUITIN-ACTIVATING ENZYME E1"/>
    <property type="match status" value="1"/>
</dbReference>
<dbReference type="InterPro" id="IPR045886">
    <property type="entry name" value="ThiF/MoeB/HesA"/>
</dbReference>
<reference evidence="2 3" key="1">
    <citation type="submission" date="2020-08" db="EMBL/GenBank/DDBJ databases">
        <title>Sequencing the genomes of 1000 actinobacteria strains.</title>
        <authorList>
            <person name="Klenk H.-P."/>
        </authorList>
    </citation>
    <scope>NUCLEOTIDE SEQUENCE [LARGE SCALE GENOMIC DNA]</scope>
    <source>
        <strain evidence="2 3">DSM 45790</strain>
    </source>
</reference>
<dbReference type="CDD" id="cd01483">
    <property type="entry name" value="E1_enzyme_family"/>
    <property type="match status" value="1"/>
</dbReference>
<keyword evidence="3" id="KW-1185">Reference proteome</keyword>
<dbReference type="InterPro" id="IPR000594">
    <property type="entry name" value="ThiF_NAD_FAD-bd"/>
</dbReference>
<dbReference type="InterPro" id="IPR035985">
    <property type="entry name" value="Ubiquitin-activating_enz"/>
</dbReference>
<dbReference type="AlphaFoldDB" id="A0A7W8Z485"/>
<dbReference type="Pfam" id="PF00899">
    <property type="entry name" value="ThiF"/>
    <property type="match status" value="1"/>
</dbReference>
<proteinExistence type="predicted"/>
<keyword evidence="2" id="KW-0808">Transferase</keyword>
<evidence type="ECO:0000313" key="3">
    <source>
        <dbReference type="Proteomes" id="UP000588112"/>
    </source>
</evidence>